<reference evidence="2 3" key="1">
    <citation type="journal article" date="2015" name="MBio">
        <title>Genome-Resolved Metagenomic Analysis Reveals Roles for Candidate Phyla and Other Microbial Community Members in Biogeochemical Transformations in Oil Reservoirs.</title>
        <authorList>
            <person name="Hu P."/>
            <person name="Tom L."/>
            <person name="Singh A."/>
            <person name="Thomas B.C."/>
            <person name="Baker B.J."/>
            <person name="Piceno Y.M."/>
            <person name="Andersen G.L."/>
            <person name="Banfield J.F."/>
        </authorList>
    </citation>
    <scope>NUCLEOTIDE SEQUENCE [LARGE SCALE GENOMIC DNA]</scope>
    <source>
        <strain evidence="2">46_16</strain>
    </source>
</reference>
<protein>
    <recommendedName>
        <fullName evidence="4">Lipoprotein</fullName>
    </recommendedName>
</protein>
<evidence type="ECO:0008006" key="4">
    <source>
        <dbReference type="Google" id="ProtNLM"/>
    </source>
</evidence>
<dbReference type="EMBL" id="LGFU01000002">
    <property type="protein sequence ID" value="KUK47032.1"/>
    <property type="molecule type" value="Genomic_DNA"/>
</dbReference>
<gene>
    <name evidence="2" type="ORF">XD73_0101</name>
</gene>
<name>A0A101FYV3_9CHLR</name>
<evidence type="ECO:0000256" key="1">
    <source>
        <dbReference type="SAM" id="SignalP"/>
    </source>
</evidence>
<evidence type="ECO:0000313" key="2">
    <source>
        <dbReference type="EMBL" id="KUK47032.1"/>
    </source>
</evidence>
<dbReference type="PROSITE" id="PS51257">
    <property type="entry name" value="PROKAR_LIPOPROTEIN"/>
    <property type="match status" value="1"/>
</dbReference>
<dbReference type="AlphaFoldDB" id="A0A101FYV3"/>
<organism evidence="2 3">
    <name type="scientific">Anaerolinea thermophila</name>
    <dbReference type="NCBI Taxonomy" id="167964"/>
    <lineage>
        <taxon>Bacteria</taxon>
        <taxon>Bacillati</taxon>
        <taxon>Chloroflexota</taxon>
        <taxon>Anaerolineae</taxon>
        <taxon>Anaerolineales</taxon>
        <taxon>Anaerolineaceae</taxon>
        <taxon>Anaerolinea</taxon>
    </lineage>
</organism>
<comment type="caution">
    <text evidence="2">The sequence shown here is derived from an EMBL/GenBank/DDBJ whole genome shotgun (WGS) entry which is preliminary data.</text>
</comment>
<proteinExistence type="predicted"/>
<feature type="chain" id="PRO_5007096332" description="Lipoprotein" evidence="1">
    <location>
        <begin position="23"/>
        <end position="200"/>
    </location>
</feature>
<dbReference type="Proteomes" id="UP000064249">
    <property type="component" value="Unassembled WGS sequence"/>
</dbReference>
<evidence type="ECO:0000313" key="3">
    <source>
        <dbReference type="Proteomes" id="UP000064249"/>
    </source>
</evidence>
<keyword evidence="1" id="KW-0732">Signal</keyword>
<sequence>MKRTMFCMLILASLFSACIVFEPMPTSTPQATSTESIRTVAATATTSITPSATQTATLKPTETSIPTATISPMPLPYKLQSETPLYLQNFVHPDSGCGWMGVGGQVFSKEGEPVANLVVWIRGLIDNQPYEVVTLTGTSAGDSYGKAGFEAFLSSKPVTTSGIFSIQILDLNGTMLSEQVFFNTSAQCDQNLIIINFVEE</sequence>
<accession>A0A101FYV3</accession>
<feature type="signal peptide" evidence="1">
    <location>
        <begin position="1"/>
        <end position="22"/>
    </location>
</feature>